<evidence type="ECO:0000259" key="1">
    <source>
        <dbReference type="SMART" id="SM00746"/>
    </source>
</evidence>
<dbReference type="OrthoDB" id="5242066at2"/>
<dbReference type="SMART" id="SM00746">
    <property type="entry name" value="TRASH"/>
    <property type="match status" value="1"/>
</dbReference>
<evidence type="ECO:0000313" key="2">
    <source>
        <dbReference type="EMBL" id="REF98477.1"/>
    </source>
</evidence>
<name>A0A3D9ZMM6_9ACTN</name>
<dbReference type="Pfam" id="PF02625">
    <property type="entry name" value="XdhC_CoxI"/>
    <property type="match status" value="1"/>
</dbReference>
<evidence type="ECO:0000313" key="3">
    <source>
        <dbReference type="Proteomes" id="UP000256913"/>
    </source>
</evidence>
<dbReference type="InterPro" id="IPR007029">
    <property type="entry name" value="YHS_dom"/>
</dbReference>
<reference evidence="2 3" key="1">
    <citation type="submission" date="2018-08" db="EMBL/GenBank/DDBJ databases">
        <title>Sequencing the genomes of 1000 actinobacteria strains.</title>
        <authorList>
            <person name="Klenk H.-P."/>
        </authorList>
    </citation>
    <scope>NUCLEOTIDE SEQUENCE [LARGE SCALE GENOMIC DNA]</scope>
    <source>
        <strain evidence="2 3">DSM 44099</strain>
    </source>
</reference>
<accession>A0A3D9ZMM6</accession>
<comment type="caution">
    <text evidence="2">The sequence shown here is derived from an EMBL/GenBank/DDBJ whole genome shotgun (WGS) entry which is preliminary data.</text>
</comment>
<dbReference type="Proteomes" id="UP000256913">
    <property type="component" value="Unassembled WGS sequence"/>
</dbReference>
<feature type="domain" description="TRASH" evidence="1">
    <location>
        <begin position="274"/>
        <end position="312"/>
    </location>
</feature>
<keyword evidence="3" id="KW-1185">Reference proteome</keyword>
<dbReference type="RefSeq" id="WP_116069758.1">
    <property type="nucleotide sequence ID" value="NZ_BONB01000085.1"/>
</dbReference>
<dbReference type="InterPro" id="IPR011017">
    <property type="entry name" value="TRASH_dom"/>
</dbReference>
<proteinExistence type="predicted"/>
<dbReference type="PANTHER" id="PTHR30388">
    <property type="entry name" value="ALDEHYDE OXIDOREDUCTASE MOLYBDENUM COFACTOR ASSEMBLY PROTEIN"/>
    <property type="match status" value="1"/>
</dbReference>
<dbReference type="InterPro" id="IPR027051">
    <property type="entry name" value="XdhC_Rossmann_dom"/>
</dbReference>
<dbReference type="InterPro" id="IPR003777">
    <property type="entry name" value="XdhC_CoxI"/>
</dbReference>
<organism evidence="2 3">
    <name type="scientific">Asanoa ferruginea</name>
    <dbReference type="NCBI Taxonomy" id="53367"/>
    <lineage>
        <taxon>Bacteria</taxon>
        <taxon>Bacillati</taxon>
        <taxon>Actinomycetota</taxon>
        <taxon>Actinomycetes</taxon>
        <taxon>Micromonosporales</taxon>
        <taxon>Micromonosporaceae</taxon>
        <taxon>Asanoa</taxon>
    </lineage>
</organism>
<dbReference type="Pfam" id="PF04945">
    <property type="entry name" value="YHS"/>
    <property type="match status" value="1"/>
</dbReference>
<dbReference type="PANTHER" id="PTHR30388:SF4">
    <property type="entry name" value="MOLYBDENUM COFACTOR INSERTION CHAPERONE PAOD"/>
    <property type="match status" value="1"/>
</dbReference>
<gene>
    <name evidence="2" type="ORF">DFJ67_4495</name>
</gene>
<dbReference type="EMBL" id="QUMQ01000001">
    <property type="protein sequence ID" value="REF98477.1"/>
    <property type="molecule type" value="Genomic_DNA"/>
</dbReference>
<dbReference type="InterPro" id="IPR052698">
    <property type="entry name" value="MoCofactor_Util/Proc"/>
</dbReference>
<dbReference type="Pfam" id="PF13478">
    <property type="entry name" value="XdhC_C"/>
    <property type="match status" value="1"/>
</dbReference>
<protein>
    <submittedName>
        <fullName evidence="2">Xanthine dehydrogenase accessory factor</fullName>
    </submittedName>
</protein>
<dbReference type="Gene3D" id="3.40.50.720">
    <property type="entry name" value="NAD(P)-binding Rossmann-like Domain"/>
    <property type="match status" value="1"/>
</dbReference>
<dbReference type="AlphaFoldDB" id="A0A3D9ZMM6"/>
<sequence length="317" mass="31980">MTATTEQRANELRAARSPFVLAVVVRAERPTSAKPGDRAIIRGDGTIEGFVGGSCAESTVRIQSLRQLASGESTLLRITPGGDATRPPGFVSDSPGLVVADNTCLSGGTIDVFLEVVMPAPLVQVYGDTPIARALVAVGGAAGYEVRLAAGPTTVPTDALAVVVASHGHDEIGVLTSAVSAGVPYVALVASPKRGAAVLAEAGVPAGRVKTPAGLDLGARTPGDVAVSILAEVVAARTAAMAETVPPPRAPQPVVIGAPSYAESVNKGPLLAVDPVCGMEVLVEPGALSFENAGRTWYFCAAGCRTAFAADPARWGG</sequence>